<dbReference type="OrthoDB" id="19311at2759"/>
<dbReference type="SUPFAM" id="SSF111347">
    <property type="entry name" value="Rap/Ran-GAP"/>
    <property type="match status" value="1"/>
</dbReference>
<feature type="region of interest" description="Disordered" evidence="2">
    <location>
        <begin position="1187"/>
        <end position="1208"/>
    </location>
</feature>
<feature type="compositionally biased region" description="Low complexity" evidence="2">
    <location>
        <begin position="653"/>
        <end position="672"/>
    </location>
</feature>
<feature type="compositionally biased region" description="Low complexity" evidence="2">
    <location>
        <begin position="228"/>
        <end position="239"/>
    </location>
</feature>
<sequence length="1328" mass="147432">MDNGTGTSMVYQFIRFLACVYNQYAQHKRYTGPVGRLMKVIYALRHHISPEGAQILLTYYENEHMLLPSDDNWIERLKEIVNTFFIPPDIAGTVRLRVLSIVTDVCMSTKDFYSDIMNTQIIYPMVQGAPQETNAELRQRTVDLIVLALSDAQNFNNEENMFDQLLDVLRRCASCKCLDDLRSSRIPIAASRGVASAIAQATTTGSTSATLGTHREDDRSRTATLRRSQSQSNHGSTSSPRIHYTMSKSSTASPLSASSPIISDGSITSEGQCCSGVPAMYGLVQLFEELLLGSDAKACLKVFRTITSISNNMDDLLCPYGGSMVVALDMMLCLRCPPDHRVYMTDDPFENDNSLMATIRETQNARRREAMNRDKSATMMMGSVSLPHHQQQQQQQQEQPQRPRYPSPVMLSHSENQEHREQGRVLPIGELLEAYIVVLSHSSNWELVLFVLKRLPIQLGNKHMFCGSPGTIEKLRRSITGWIHSRDFLKNVHSIPPTIKRNDVYVYAYNILVVLISYRRLFDKQRQDEIVFAFYMGLTQITAATKPCIHALSVCCHELPLSVTKMLNEILQRMSQIISVSSVSVHILEFLSTLARLPGLYANFTSDMYKPVFAIALNYLQHTQSSSASSTTSSPMSTPPTPHHHHHHHHHQQTPPASSSSSSSQQQQQQQQNSKNSKDAQQITTQNALSQYVLIMAYLVITVWFTAVPLRERRKHVSFIIGRLLSATPIGKGIDEQTFTCIDMLSRFSFADVSLSPEKSLVSKILMGDPAAGPSPLTGAGNTTANSEGGIRQSMRTWVYGHTLLTLKTAKALGWVEMTIRRPSGTVSMMCNIENRIKSNAIDYQTLPALLMMQYTPDLMASRMLQQRESGNAPGNDTSSPLPLVESGLGITFENLAAAANIATQQYQQQQQNSGNVDEEQQEQQSNNDSSPASGATEGNSSGSGSGTVSIGGQTPMTAGNNNNNNIHEQLDNVIRQVLADPETPAQSISSSGLLRRMDQPLDPGFLFLQLSNYPDLTRIGENIPPLPEDEATTRSLGILDRIPVVDFHKIGVLYVGKGQHTEVDILANTHGSPEYVKLLNALGEIELLKGRTDNTGGLDREMDIDGRFAYFWKDDVTRVIFHVATLMPTNLERDPQCSNKKRHIGNDFVTIVYNDSGKDYAFDTLPGQFNFCNIVITPHSISSFTPSTASSISPSSSTLSSITTSSDSDNNTFFKVEMQRRPDMPEIGPISEPKLVSGQSLPHLVRQTALHANIFAQVFQSVSAGGGRREYVSPWKERLRQIKRIRDRVTKSTTNDQQAPPSSSSTPAITVNNKVPFEQVLDFTKYT</sequence>
<feature type="region of interest" description="Disordered" evidence="2">
    <location>
        <begin position="1288"/>
        <end position="1312"/>
    </location>
</feature>
<feature type="compositionally biased region" description="Low complexity" evidence="2">
    <location>
        <begin position="390"/>
        <end position="400"/>
    </location>
</feature>
<gene>
    <name evidence="4" type="ORF">INT45_011266</name>
</gene>
<dbReference type="PANTHER" id="PTHR10063:SF0">
    <property type="entry name" value="TUBERIN"/>
    <property type="match status" value="1"/>
</dbReference>
<dbReference type="InterPro" id="IPR003913">
    <property type="entry name" value="Tuberin"/>
</dbReference>
<dbReference type="InterPro" id="IPR018515">
    <property type="entry name" value="Tuberin-type_domain"/>
</dbReference>
<feature type="compositionally biased region" description="Basic residues" evidence="2">
    <location>
        <begin position="642"/>
        <end position="652"/>
    </location>
</feature>
<feature type="region of interest" description="Disordered" evidence="2">
    <location>
        <begin position="205"/>
        <end position="257"/>
    </location>
</feature>
<evidence type="ECO:0000256" key="1">
    <source>
        <dbReference type="ARBA" id="ARBA00022468"/>
    </source>
</evidence>
<accession>A0A8H7S0U3</accession>
<evidence type="ECO:0000313" key="5">
    <source>
        <dbReference type="Proteomes" id="UP000646827"/>
    </source>
</evidence>
<dbReference type="GO" id="GO:0033596">
    <property type="term" value="C:TSC1-TSC2 complex"/>
    <property type="evidence" value="ECO:0007669"/>
    <property type="project" value="InterPro"/>
</dbReference>
<dbReference type="InterPro" id="IPR035974">
    <property type="entry name" value="Rap/Ran-GAP_sf"/>
</dbReference>
<dbReference type="EMBL" id="JAEPRB010000183">
    <property type="protein sequence ID" value="KAG2219358.1"/>
    <property type="molecule type" value="Genomic_DNA"/>
</dbReference>
<evidence type="ECO:0000313" key="4">
    <source>
        <dbReference type="EMBL" id="KAG2219358.1"/>
    </source>
</evidence>
<feature type="region of interest" description="Disordered" evidence="2">
    <location>
        <begin position="907"/>
        <end position="966"/>
    </location>
</feature>
<keyword evidence="5" id="KW-1185">Reference proteome</keyword>
<feature type="domain" description="Rap-GAP" evidence="3">
    <location>
        <begin position="1037"/>
        <end position="1294"/>
    </location>
</feature>
<dbReference type="GO" id="GO:0005634">
    <property type="term" value="C:nucleus"/>
    <property type="evidence" value="ECO:0007669"/>
    <property type="project" value="InterPro"/>
</dbReference>
<dbReference type="PANTHER" id="PTHR10063">
    <property type="entry name" value="TUBERIN"/>
    <property type="match status" value="1"/>
</dbReference>
<evidence type="ECO:0000256" key="2">
    <source>
        <dbReference type="SAM" id="MobiDB-lite"/>
    </source>
</evidence>
<name>A0A8H7S0U3_9FUNG</name>
<dbReference type="GO" id="GO:0032007">
    <property type="term" value="P:negative regulation of TOR signaling"/>
    <property type="evidence" value="ECO:0007669"/>
    <property type="project" value="InterPro"/>
</dbReference>
<dbReference type="PROSITE" id="PS50085">
    <property type="entry name" value="RAPGAP"/>
    <property type="match status" value="1"/>
</dbReference>
<dbReference type="Pfam" id="PF11864">
    <property type="entry name" value="DUF3384"/>
    <property type="match status" value="1"/>
</dbReference>
<feature type="compositionally biased region" description="Low complexity" evidence="2">
    <location>
        <begin position="923"/>
        <end position="966"/>
    </location>
</feature>
<dbReference type="InterPro" id="IPR024584">
    <property type="entry name" value="Tuberin_N"/>
</dbReference>
<organism evidence="4 5">
    <name type="scientific">Circinella minor</name>
    <dbReference type="NCBI Taxonomy" id="1195481"/>
    <lineage>
        <taxon>Eukaryota</taxon>
        <taxon>Fungi</taxon>
        <taxon>Fungi incertae sedis</taxon>
        <taxon>Mucoromycota</taxon>
        <taxon>Mucoromycotina</taxon>
        <taxon>Mucoromycetes</taxon>
        <taxon>Mucorales</taxon>
        <taxon>Lichtheimiaceae</taxon>
        <taxon>Circinella</taxon>
    </lineage>
</organism>
<dbReference type="Proteomes" id="UP000646827">
    <property type="component" value="Unassembled WGS sequence"/>
</dbReference>
<dbReference type="GO" id="GO:0005096">
    <property type="term" value="F:GTPase activator activity"/>
    <property type="evidence" value="ECO:0007669"/>
    <property type="project" value="UniProtKB-KW"/>
</dbReference>
<dbReference type="Pfam" id="PF03542">
    <property type="entry name" value="Tuberin"/>
    <property type="match status" value="1"/>
</dbReference>
<dbReference type="Gene3D" id="3.40.50.11210">
    <property type="entry name" value="Rap/Ran-GAP"/>
    <property type="match status" value="1"/>
</dbReference>
<dbReference type="InterPro" id="IPR000331">
    <property type="entry name" value="Rap/Ran_GAP_dom"/>
</dbReference>
<feature type="compositionally biased region" description="Low complexity" evidence="2">
    <location>
        <begin position="626"/>
        <end position="636"/>
    </location>
</feature>
<feature type="compositionally biased region" description="Polar residues" evidence="2">
    <location>
        <begin position="673"/>
        <end position="682"/>
    </location>
</feature>
<dbReference type="GO" id="GO:0051056">
    <property type="term" value="P:regulation of small GTPase mediated signal transduction"/>
    <property type="evidence" value="ECO:0007669"/>
    <property type="project" value="InterPro"/>
</dbReference>
<feature type="region of interest" description="Disordered" evidence="2">
    <location>
        <begin position="385"/>
        <end position="420"/>
    </location>
</feature>
<proteinExistence type="predicted"/>
<feature type="region of interest" description="Disordered" evidence="2">
    <location>
        <begin position="626"/>
        <end position="682"/>
    </location>
</feature>
<dbReference type="FunFam" id="3.40.50.11210:FF:000007">
    <property type="entry name" value="Tuberous sclerosis 2"/>
    <property type="match status" value="1"/>
</dbReference>
<dbReference type="InterPro" id="IPR027107">
    <property type="entry name" value="Tuberin/Ral-act_asu"/>
</dbReference>
<dbReference type="Pfam" id="PF02145">
    <property type="entry name" value="Rap_GAP"/>
    <property type="match status" value="1"/>
</dbReference>
<comment type="caution">
    <text evidence="4">The sequence shown here is derived from an EMBL/GenBank/DDBJ whole genome shotgun (WGS) entry which is preliminary data.</text>
</comment>
<keyword evidence="1" id="KW-0343">GTPase activation</keyword>
<evidence type="ECO:0000259" key="3">
    <source>
        <dbReference type="PROSITE" id="PS50085"/>
    </source>
</evidence>
<protein>
    <recommendedName>
        <fullName evidence="3">Rap-GAP domain-containing protein</fullName>
    </recommendedName>
</protein>
<reference evidence="4 5" key="1">
    <citation type="submission" date="2020-12" db="EMBL/GenBank/DDBJ databases">
        <title>Metabolic potential, ecology and presence of endohyphal bacteria is reflected in genomic diversity of Mucoromycotina.</title>
        <authorList>
            <person name="Muszewska A."/>
            <person name="Okrasinska A."/>
            <person name="Steczkiewicz K."/>
            <person name="Drgas O."/>
            <person name="Orlowska M."/>
            <person name="Perlinska-Lenart U."/>
            <person name="Aleksandrzak-Piekarczyk T."/>
            <person name="Szatraj K."/>
            <person name="Zielenkiewicz U."/>
            <person name="Pilsyk S."/>
            <person name="Malc E."/>
            <person name="Mieczkowski P."/>
            <person name="Kruszewska J.S."/>
            <person name="Biernat P."/>
            <person name="Pawlowska J."/>
        </authorList>
    </citation>
    <scope>NUCLEOTIDE SEQUENCE [LARGE SCALE GENOMIC DNA]</scope>
    <source>
        <strain evidence="4 5">CBS 142.35</strain>
    </source>
</reference>
<feature type="compositionally biased region" description="Low complexity" evidence="2">
    <location>
        <begin position="247"/>
        <end position="257"/>
    </location>
</feature>
<dbReference type="PRINTS" id="PR01431">
    <property type="entry name" value="TUBERIN"/>
</dbReference>